<comment type="caution">
    <text evidence="2">The sequence shown here is derived from an EMBL/GenBank/DDBJ whole genome shotgun (WGS) entry which is preliminary data.</text>
</comment>
<evidence type="ECO:0000313" key="3">
    <source>
        <dbReference type="Proteomes" id="UP000628736"/>
    </source>
</evidence>
<reference evidence="2" key="1">
    <citation type="submission" date="2020-08" db="EMBL/GenBank/DDBJ databases">
        <title>Genome public.</title>
        <authorList>
            <person name="Liu C."/>
            <person name="Sun Q."/>
        </authorList>
    </citation>
    <scope>NUCLEOTIDE SEQUENCE</scope>
    <source>
        <strain evidence="2">NSJ-23</strain>
    </source>
</reference>
<feature type="transmembrane region" description="Helical" evidence="1">
    <location>
        <begin position="138"/>
        <end position="157"/>
    </location>
</feature>
<accession>A0A8J6J8T9</accession>
<feature type="transmembrane region" description="Helical" evidence="1">
    <location>
        <begin position="240"/>
        <end position="265"/>
    </location>
</feature>
<dbReference type="InterPro" id="IPR010380">
    <property type="entry name" value="DUF975"/>
</dbReference>
<proteinExistence type="predicted"/>
<dbReference type="RefSeq" id="WP_186852308.1">
    <property type="nucleotide sequence ID" value="NZ_JACOPO010000002.1"/>
</dbReference>
<keyword evidence="1" id="KW-0472">Membrane</keyword>
<dbReference type="AlphaFoldDB" id="A0A8J6J8T9"/>
<feature type="transmembrane region" description="Helical" evidence="1">
    <location>
        <begin position="21"/>
        <end position="45"/>
    </location>
</feature>
<gene>
    <name evidence="2" type="ORF">H8S11_04325</name>
</gene>
<dbReference type="Proteomes" id="UP000628736">
    <property type="component" value="Unassembled WGS sequence"/>
</dbReference>
<keyword evidence="3" id="KW-1185">Reference proteome</keyword>
<organism evidence="2 3">
    <name type="scientific">Flintibacter hominis</name>
    <dbReference type="NCBI Taxonomy" id="2763048"/>
    <lineage>
        <taxon>Bacteria</taxon>
        <taxon>Bacillati</taxon>
        <taxon>Bacillota</taxon>
        <taxon>Clostridia</taxon>
        <taxon>Eubacteriales</taxon>
        <taxon>Flintibacter</taxon>
    </lineage>
</organism>
<name>A0A8J6J8T9_9FIRM</name>
<feature type="transmembrane region" description="Helical" evidence="1">
    <location>
        <begin position="197"/>
        <end position="220"/>
    </location>
</feature>
<dbReference type="Pfam" id="PF06161">
    <property type="entry name" value="DUF975"/>
    <property type="match status" value="1"/>
</dbReference>
<dbReference type="PANTHER" id="PTHR40076">
    <property type="entry name" value="MEMBRANE PROTEIN-RELATED"/>
    <property type="match status" value="1"/>
</dbReference>
<dbReference type="PANTHER" id="PTHR40076:SF1">
    <property type="entry name" value="MEMBRANE PROTEIN"/>
    <property type="match status" value="1"/>
</dbReference>
<feature type="transmembrane region" description="Helical" evidence="1">
    <location>
        <begin position="57"/>
        <end position="78"/>
    </location>
</feature>
<keyword evidence="1" id="KW-0812">Transmembrane</keyword>
<evidence type="ECO:0000313" key="2">
    <source>
        <dbReference type="EMBL" id="MBC5722042.1"/>
    </source>
</evidence>
<protein>
    <submittedName>
        <fullName evidence="2">DUF975 family protein</fullName>
    </submittedName>
</protein>
<evidence type="ECO:0000256" key="1">
    <source>
        <dbReference type="SAM" id="Phobius"/>
    </source>
</evidence>
<dbReference type="EMBL" id="JACOPO010000002">
    <property type="protein sequence ID" value="MBC5722042.1"/>
    <property type="molecule type" value="Genomic_DNA"/>
</dbReference>
<sequence>MEIDRRELKRQAREAIRVSRPSFWVVTLVYLLMTTGVSTLAGLLVPAPDTGNISLPALFLSILLSLYSTVVGFGFTLWSMWTSRKLSPGLGALADGFSVALLVIMTSILIFLHMLAWSLLCIPVVWLVLIPVLLSPSLSFLVIPVLIAGIMIFSYWVSLRYALAYYLLADHPDHGAFAAVRRSVELTRGWKWEMFKLAFSFIGWELLDLLLYSLALLLVLVQGGFFQSLSLEHYGDAYMVYQIILSYPRSALLLLLASIPVKLWLYPYRSVTMAGFYDARLRLQREGSVEMPPL</sequence>
<feature type="transmembrane region" description="Helical" evidence="1">
    <location>
        <begin position="99"/>
        <end position="132"/>
    </location>
</feature>
<keyword evidence="1" id="KW-1133">Transmembrane helix</keyword>